<proteinExistence type="predicted"/>
<evidence type="ECO:0000313" key="3">
    <source>
        <dbReference type="Proteomes" id="UP000703269"/>
    </source>
</evidence>
<evidence type="ECO:0000256" key="1">
    <source>
        <dbReference type="SAM" id="MobiDB-lite"/>
    </source>
</evidence>
<evidence type="ECO:0008006" key="4">
    <source>
        <dbReference type="Google" id="ProtNLM"/>
    </source>
</evidence>
<dbReference type="OrthoDB" id="3269573at2759"/>
<protein>
    <recommendedName>
        <fullName evidence="4">Prolyl 4-hydroxylase alpha subunit Fe(2+) 2OG dioxygenase domain-containing protein</fullName>
    </recommendedName>
</protein>
<comment type="caution">
    <text evidence="2">The sequence shown here is derived from an EMBL/GenBank/DDBJ whole genome shotgun (WGS) entry which is preliminary data.</text>
</comment>
<evidence type="ECO:0000313" key="2">
    <source>
        <dbReference type="EMBL" id="GJE87373.1"/>
    </source>
</evidence>
<feature type="region of interest" description="Disordered" evidence="1">
    <location>
        <begin position="1058"/>
        <end position="1142"/>
    </location>
</feature>
<keyword evidence="3" id="KW-1185">Reference proteome</keyword>
<feature type="compositionally biased region" description="Basic and acidic residues" evidence="1">
    <location>
        <begin position="1120"/>
        <end position="1135"/>
    </location>
</feature>
<accession>A0A9P3LAV8</accession>
<dbReference type="PANTHER" id="PTHR33099">
    <property type="entry name" value="FE2OG DIOXYGENASE DOMAIN-CONTAINING PROTEIN"/>
    <property type="match status" value="1"/>
</dbReference>
<sequence>MSDLLTLEEGDLDIRHELEAMLTESRKTLETAFSFHETYPQAPNPTLNLSGVGVVGLPLSARDAEAIKSGCVQAPFGMGERTVVDTTVRDTWEMDAKLVTFMNPQWNKFVSKTVHEICTTLGVNFASSQPRAELYKLLLYETGSHFLPHVDTEKADGMFGTIIFVLPSYFTGGEAHLSFGERSARYDCAHNSRFETSVLAWYTDVTHEIKPITSGYRLALSYNLIHTTQTLRPALIPVDGIAERLRRVLQAWSANTRAPQKLLYLLEHRYSKANLRASALKGSDAQTTALLAALAHTHGVRLGLANVACHLSGAADDPYGEHEQRAAWGYDDLAPSDVEDDELEFAEVTRRVMRVGHFVDLEGTLIDEMLEFDAKRETIPADLARTVEEGDYDDQEYEGYMGNGAGSLERWYRRTVLVLWPVAHDGALLYAGAPGFARALAVFACPPLAISAVAERALAELLVAHPHRDARAAATVCAYALMMHDGELWTRAVAACAPGAGTRVVEAGVWRRAVEMWGWDAVRPSLELVFAHEPGNKTRLEFLWACQGVHAEARVWAAAQFGQVLSSLRAPAVEECDVLLRAAHEHGGISVVRDILLPQLPALASEDFLREFASQLSASDLFDSPEKASTVWALLHAVLSKIMPQVKPVHLDPAAVSRDPNGNVHTDPANDARVALANCYLQTCSAVGCPDLAVGVLDKLGSTSHLSAPGARQWARAVMLPVAKAAVDRLRDSPYSALKDKIAGFTEDTVRLYFDWFIVHNKDMQRKDVEALIDVCLIDGDATRFVTSIAPRLEAVDLNIAQTRTVIDELHAQRARFTFPAGYAGRPFDTVFASLVDRVICASSLQTAPETIAMLDWLYTLGAPAFWQRALARYVDTTNATAAHVKAVLVPLVPLLRQWGLKHSILADLSFAFTGVMKAWVHLVLGPAPRGAAGAAVDSKDLAQWECPCANCRNTRRFLTQGTARTKTLEHVGVAVRKHVENVLVRYASGFATWEAVPSVPQGLKITKKDAVHKASAYTKAAAGGKALLKTISEDDEELRMLLGADYEEVMVALQMKPKKPKVAPRASVGPDAAGPGASMTAKSTSVASESGPSAPVQPPRDPEISTAVESSSALNTARAGERPAKRQRVAHADSEDVMDLT</sequence>
<feature type="compositionally biased region" description="Polar residues" evidence="1">
    <location>
        <begin position="1081"/>
        <end position="1092"/>
    </location>
</feature>
<dbReference type="Gene3D" id="2.60.120.620">
    <property type="entry name" value="q2cbj1_9rhob like domain"/>
    <property type="match status" value="1"/>
</dbReference>
<name>A0A9P3LAV8_9APHY</name>
<dbReference type="EMBL" id="BPQB01000006">
    <property type="protein sequence ID" value="GJE87373.1"/>
    <property type="molecule type" value="Genomic_DNA"/>
</dbReference>
<organism evidence="2 3">
    <name type="scientific">Phanerochaete sordida</name>
    <dbReference type="NCBI Taxonomy" id="48140"/>
    <lineage>
        <taxon>Eukaryota</taxon>
        <taxon>Fungi</taxon>
        <taxon>Dikarya</taxon>
        <taxon>Basidiomycota</taxon>
        <taxon>Agaricomycotina</taxon>
        <taxon>Agaricomycetes</taxon>
        <taxon>Polyporales</taxon>
        <taxon>Phanerochaetaceae</taxon>
        <taxon>Phanerochaete</taxon>
    </lineage>
</organism>
<dbReference type="AlphaFoldDB" id="A0A9P3LAV8"/>
<dbReference type="PANTHER" id="PTHR33099:SF7">
    <property type="entry name" value="MYND-TYPE DOMAIN-CONTAINING PROTEIN"/>
    <property type="match status" value="1"/>
</dbReference>
<dbReference type="Proteomes" id="UP000703269">
    <property type="component" value="Unassembled WGS sequence"/>
</dbReference>
<gene>
    <name evidence="2" type="ORF">PsYK624_034560</name>
</gene>
<reference evidence="2 3" key="1">
    <citation type="submission" date="2021-08" db="EMBL/GenBank/DDBJ databases">
        <title>Draft Genome Sequence of Phanerochaete sordida strain YK-624.</title>
        <authorList>
            <person name="Mori T."/>
            <person name="Dohra H."/>
            <person name="Suzuki T."/>
            <person name="Kawagishi H."/>
            <person name="Hirai H."/>
        </authorList>
    </citation>
    <scope>NUCLEOTIDE SEQUENCE [LARGE SCALE GENOMIC DNA]</scope>
    <source>
        <strain evidence="2 3">YK-624</strain>
    </source>
</reference>